<accession>A0A9Q1C2D2</accession>
<protein>
    <submittedName>
        <fullName evidence="1">Uncharacterized protein</fullName>
    </submittedName>
</protein>
<dbReference type="Proteomes" id="UP001152320">
    <property type="component" value="Chromosome 8"/>
</dbReference>
<organism evidence="1 2">
    <name type="scientific">Holothuria leucospilota</name>
    <name type="common">Black long sea cucumber</name>
    <name type="synonym">Mertensiothuria leucospilota</name>
    <dbReference type="NCBI Taxonomy" id="206669"/>
    <lineage>
        <taxon>Eukaryota</taxon>
        <taxon>Metazoa</taxon>
        <taxon>Echinodermata</taxon>
        <taxon>Eleutherozoa</taxon>
        <taxon>Echinozoa</taxon>
        <taxon>Holothuroidea</taxon>
        <taxon>Aspidochirotacea</taxon>
        <taxon>Aspidochirotida</taxon>
        <taxon>Holothuriidae</taxon>
        <taxon>Holothuria</taxon>
    </lineage>
</organism>
<dbReference type="AlphaFoldDB" id="A0A9Q1C2D2"/>
<evidence type="ECO:0000313" key="1">
    <source>
        <dbReference type="EMBL" id="KAJ8036920.1"/>
    </source>
</evidence>
<keyword evidence="2" id="KW-1185">Reference proteome</keyword>
<gene>
    <name evidence="1" type="ORF">HOLleu_17585</name>
</gene>
<dbReference type="EMBL" id="JAIZAY010000008">
    <property type="protein sequence ID" value="KAJ8036920.1"/>
    <property type="molecule type" value="Genomic_DNA"/>
</dbReference>
<proteinExistence type="predicted"/>
<evidence type="ECO:0000313" key="2">
    <source>
        <dbReference type="Proteomes" id="UP001152320"/>
    </source>
</evidence>
<sequence>MDEVSNITHISECVRTSSIGREYNQPRPISALVIRVKVKVSGFMLCNLTNNNKLLSLKLFGVSEGKCKRLSV</sequence>
<comment type="caution">
    <text evidence="1">The sequence shown here is derived from an EMBL/GenBank/DDBJ whole genome shotgun (WGS) entry which is preliminary data.</text>
</comment>
<name>A0A9Q1C2D2_HOLLE</name>
<reference evidence="1" key="1">
    <citation type="submission" date="2021-10" db="EMBL/GenBank/DDBJ databases">
        <title>Tropical sea cucumber genome reveals ecological adaptation and Cuvierian tubules defense mechanism.</title>
        <authorList>
            <person name="Chen T."/>
        </authorList>
    </citation>
    <scope>NUCLEOTIDE SEQUENCE</scope>
    <source>
        <strain evidence="1">Nanhai2018</strain>
        <tissue evidence="1">Muscle</tissue>
    </source>
</reference>